<feature type="domain" description="Saccharopine dehydrogenase NADP binding" evidence="2">
    <location>
        <begin position="7"/>
        <end position="105"/>
    </location>
</feature>
<sequence>MANKHKILVMGAGKIGVTVASLLARTNDYESYLSDIKAPHKLPEIAGNPIKFIPSDIRKTDEIKKFILDNQIEGVISCLPFHLTIEVAKIAAETGIHYFDPTEDVATTNKVYDLAKTSKGSFAPQCGLAPGFISIAANSLTDGFEEIDHIKMRVGALTPNVNNNFHYAFTWSIDGVVNEYIHPCVVMQDGERKLVPALDGYEHLVVDNEHYEAFFTSGGVGSLVESYSGRAKNMDYKTMRYVGHCEKMKFILQDMNLREDPELAKQILTKVIPHTDQDKVVVYVSVFGKKNGVLSEVTYTNTCYPLQVDNTLFTAIQMTTAAGICTIVDLVVHEKKLSGLVKQEQVSLKEFLANRFGSYYKSGEK</sequence>
<name>A0A2I7N5C7_9NEIS</name>
<evidence type="ECO:0000313" key="4">
    <source>
        <dbReference type="EMBL" id="AUR51673.1"/>
    </source>
</evidence>
<evidence type="ECO:0000259" key="3">
    <source>
        <dbReference type="Pfam" id="PF16653"/>
    </source>
</evidence>
<accession>A0A2I7N5C7</accession>
<dbReference type="PANTHER" id="PTHR11133">
    <property type="entry name" value="SACCHAROPINE DEHYDROGENASE"/>
    <property type="match status" value="1"/>
</dbReference>
<dbReference type="Proteomes" id="UP000236655">
    <property type="component" value="Chromosome"/>
</dbReference>
<feature type="domain" description="Saccharopine dehydrogenase-like C-terminal" evidence="3">
    <location>
        <begin position="127"/>
        <end position="347"/>
    </location>
</feature>
<dbReference type="PANTHER" id="PTHR11133:SF22">
    <property type="entry name" value="ALPHA-AMINOADIPIC SEMIALDEHYDE SYNTHASE, MITOCHONDRIAL"/>
    <property type="match status" value="1"/>
</dbReference>
<dbReference type="EMBL" id="CP024847">
    <property type="protein sequence ID" value="AUR51673.1"/>
    <property type="molecule type" value="Genomic_DNA"/>
</dbReference>
<dbReference type="KEGG" id="nba:CUN60_04990"/>
<dbReference type="AlphaFoldDB" id="A0A2I7N5C7"/>
<dbReference type="RefSeq" id="WP_102950972.1">
    <property type="nucleotide sequence ID" value="NZ_CP024847.1"/>
</dbReference>
<dbReference type="Pfam" id="PF03435">
    <property type="entry name" value="Sacchrp_dh_NADP"/>
    <property type="match status" value="1"/>
</dbReference>
<dbReference type="SUPFAM" id="SSF55347">
    <property type="entry name" value="Glyceraldehyde-3-phosphate dehydrogenase-like, C-terminal domain"/>
    <property type="match status" value="1"/>
</dbReference>
<gene>
    <name evidence="4" type="ORF">CUN60_04990</name>
</gene>
<evidence type="ECO:0000256" key="1">
    <source>
        <dbReference type="ARBA" id="ARBA00023002"/>
    </source>
</evidence>
<dbReference type="GO" id="GO:0016491">
    <property type="term" value="F:oxidoreductase activity"/>
    <property type="evidence" value="ECO:0007669"/>
    <property type="project" value="UniProtKB-KW"/>
</dbReference>
<dbReference type="OrthoDB" id="9769367at2"/>
<keyword evidence="1" id="KW-0560">Oxidoreductase</keyword>
<dbReference type="InterPro" id="IPR036291">
    <property type="entry name" value="NAD(P)-bd_dom_sf"/>
</dbReference>
<dbReference type="InterPro" id="IPR032095">
    <property type="entry name" value="Sacchrp_dh-like_C"/>
</dbReference>
<evidence type="ECO:0000259" key="2">
    <source>
        <dbReference type="Pfam" id="PF03435"/>
    </source>
</evidence>
<proteinExistence type="predicted"/>
<keyword evidence="5" id="KW-1185">Reference proteome</keyword>
<evidence type="ECO:0000313" key="5">
    <source>
        <dbReference type="Proteomes" id="UP000236655"/>
    </source>
</evidence>
<dbReference type="SUPFAM" id="SSF51735">
    <property type="entry name" value="NAD(P)-binding Rossmann-fold domains"/>
    <property type="match status" value="1"/>
</dbReference>
<dbReference type="Pfam" id="PF16653">
    <property type="entry name" value="Sacchrp_dh_C"/>
    <property type="match status" value="1"/>
</dbReference>
<evidence type="ECO:0008006" key="6">
    <source>
        <dbReference type="Google" id="ProtNLM"/>
    </source>
</evidence>
<protein>
    <recommendedName>
        <fullName evidence="6">Saccharopine dehydrogenase</fullName>
    </recommendedName>
</protein>
<reference evidence="5" key="1">
    <citation type="submission" date="2017-11" db="EMBL/GenBank/DDBJ databases">
        <authorList>
            <person name="Chan K.G."/>
            <person name="Lee L.S."/>
        </authorList>
    </citation>
    <scope>NUCLEOTIDE SEQUENCE [LARGE SCALE GENOMIC DNA]</scope>
    <source>
        <strain evidence="5">DSM 100970</strain>
    </source>
</reference>
<dbReference type="Gene3D" id="3.30.360.10">
    <property type="entry name" value="Dihydrodipicolinate Reductase, domain 2"/>
    <property type="match status" value="1"/>
</dbReference>
<dbReference type="InterPro" id="IPR051168">
    <property type="entry name" value="AASS"/>
</dbReference>
<dbReference type="InterPro" id="IPR005097">
    <property type="entry name" value="Sacchrp_dh_NADP-bd"/>
</dbReference>
<organism evidence="4 5">
    <name type="scientific">Aquella oligotrophica</name>
    <dbReference type="NCBI Taxonomy" id="2067065"/>
    <lineage>
        <taxon>Bacteria</taxon>
        <taxon>Pseudomonadati</taxon>
        <taxon>Pseudomonadota</taxon>
        <taxon>Betaproteobacteria</taxon>
        <taxon>Neisseriales</taxon>
        <taxon>Neisseriaceae</taxon>
        <taxon>Aquella</taxon>
    </lineage>
</organism>
<dbReference type="Gene3D" id="3.40.50.720">
    <property type="entry name" value="NAD(P)-binding Rossmann-like Domain"/>
    <property type="match status" value="1"/>
</dbReference>